<reference evidence="7 8" key="1">
    <citation type="journal article" date="2012" name="J. Bacteriol.">
        <title>Genome of Bacillus macauensis ZFHKF-1, a Long-Chain-Forming Bacterium.</title>
        <authorList>
            <person name="Cai L."/>
            <person name="Zhang T."/>
        </authorList>
    </citation>
    <scope>NUCLEOTIDE SEQUENCE [LARGE SCALE GENOMIC DNA]</scope>
    <source>
        <strain evidence="7 8">ZFHKF-1</strain>
    </source>
</reference>
<dbReference type="eggNOG" id="COG0493">
    <property type="taxonomic scope" value="Bacteria"/>
</dbReference>
<dbReference type="InterPro" id="IPR036188">
    <property type="entry name" value="FAD/NAD-bd_sf"/>
</dbReference>
<dbReference type="GO" id="GO:0016639">
    <property type="term" value="F:oxidoreductase activity, acting on the CH-NH2 group of donors, NAD or NADP as acceptor"/>
    <property type="evidence" value="ECO:0007669"/>
    <property type="project" value="InterPro"/>
</dbReference>
<sequence>MNKLDFIHYKRIEATERDPKQRIDDWGEHIESLDEAYVQQQSKRCMDCGTPFCHIGMEIGQFVSGCPLHNVIPEWNMLVSQGKWKEAYARLVKTNNFPEFTGRVCPAPCEGACTAELASAPVTIKNIELAISEQGFTNGWARPNVPTTRSGKKIAIVGSGPAGLASGDELNQRGHEVTIFEKADEPGGLLLYGIPNMKLDKQVVARRIALLKEAGITFVTNIEVGKDVTLQTLQTEYDAVILCVGAQTHRALQLKGDHARGIHEAMDYLTEATEVLQGKRTDQQAALHVKDKNVIVIGGGDTGADCVATALRQACKSIVQFGKYEPLPEKRHQENSWPELPQIFTMDYAYKEASAVTGEDPRRYNLKTKEILLDETGHVKGVHTVETKATKGKDGTWVWEDIPGSETVWEADCILVAIGFEPPAASLYDRFHVSQGAHYESSEPGVFLAGDARRGQSLVVWAIQEGREVARHVHAFVEQQSVVGE</sequence>
<dbReference type="InterPro" id="IPR006005">
    <property type="entry name" value="Glut_synth_ssu1"/>
</dbReference>
<dbReference type="EMBL" id="AKKV01000020">
    <property type="protein sequence ID" value="EIT86746.1"/>
    <property type="molecule type" value="Genomic_DNA"/>
</dbReference>
<evidence type="ECO:0000313" key="8">
    <source>
        <dbReference type="Proteomes" id="UP000004080"/>
    </source>
</evidence>
<dbReference type="InterPro" id="IPR009051">
    <property type="entry name" value="Helical_ferredxn"/>
</dbReference>
<evidence type="ECO:0000256" key="3">
    <source>
        <dbReference type="ARBA" id="ARBA00023164"/>
    </source>
</evidence>
<dbReference type="Pfam" id="PF14691">
    <property type="entry name" value="Fer4_20"/>
    <property type="match status" value="1"/>
</dbReference>
<dbReference type="SUPFAM" id="SSF46548">
    <property type="entry name" value="alpha-helical ferredoxin"/>
    <property type="match status" value="1"/>
</dbReference>
<protein>
    <submittedName>
        <fullName evidence="7">Glutamate synthase subunit beta</fullName>
        <ecNumber evidence="7">1.4.1.13</ecNumber>
    </submittedName>
</protein>
<dbReference type="RefSeq" id="WP_007200941.1">
    <property type="nucleotide sequence ID" value="NZ_AKKV01000020.1"/>
</dbReference>
<dbReference type="Gene3D" id="1.10.1060.10">
    <property type="entry name" value="Alpha-helical ferredoxin"/>
    <property type="match status" value="1"/>
</dbReference>
<dbReference type="Proteomes" id="UP000004080">
    <property type="component" value="Unassembled WGS sequence"/>
</dbReference>
<dbReference type="PATRIC" id="fig|1196324.3.peg.855"/>
<name>I8J4N9_9BACL</name>
<evidence type="ECO:0000259" key="6">
    <source>
        <dbReference type="Pfam" id="PF14691"/>
    </source>
</evidence>
<dbReference type="EC" id="1.4.1.13" evidence="7"/>
<gene>
    <name evidence="7" type="primary">gltD</name>
    <name evidence="7" type="ORF">A374_04209</name>
</gene>
<keyword evidence="8" id="KW-1185">Reference proteome</keyword>
<dbReference type="AlphaFoldDB" id="I8J4N9"/>
<feature type="domain" description="FAD/NAD(P)-binding" evidence="5">
    <location>
        <begin position="153"/>
        <end position="466"/>
    </location>
</feature>
<dbReference type="InterPro" id="IPR028261">
    <property type="entry name" value="DPD_II"/>
</dbReference>
<dbReference type="Gene3D" id="3.50.50.60">
    <property type="entry name" value="FAD/NAD(P)-binding domain"/>
    <property type="match status" value="2"/>
</dbReference>
<keyword evidence="1" id="KW-0028">Amino-acid biosynthesis</keyword>
<dbReference type="SUPFAM" id="SSF51971">
    <property type="entry name" value="Nucleotide-binding domain"/>
    <property type="match status" value="2"/>
</dbReference>
<accession>I8J4N9</accession>
<evidence type="ECO:0000256" key="1">
    <source>
        <dbReference type="ARBA" id="ARBA00022605"/>
    </source>
</evidence>
<dbReference type="PRINTS" id="PR00419">
    <property type="entry name" value="ADXRDTASE"/>
</dbReference>
<evidence type="ECO:0000256" key="2">
    <source>
        <dbReference type="ARBA" id="ARBA00023002"/>
    </source>
</evidence>
<feature type="domain" description="Dihydroprymidine dehydrogenase" evidence="6">
    <location>
        <begin position="24"/>
        <end position="138"/>
    </location>
</feature>
<dbReference type="PANTHER" id="PTHR43100:SF1">
    <property type="entry name" value="GLUTAMATE SYNTHASE [NADPH] SMALL CHAIN"/>
    <property type="match status" value="1"/>
</dbReference>
<comment type="caution">
    <text evidence="7">The sequence shown here is derived from an EMBL/GenBank/DDBJ whole genome shotgun (WGS) entry which is preliminary data.</text>
</comment>
<dbReference type="InterPro" id="IPR023753">
    <property type="entry name" value="FAD/NAD-binding_dom"/>
</dbReference>
<keyword evidence="3" id="KW-0314">Glutamate biosynthesis</keyword>
<comment type="pathway">
    <text evidence="4">Amino-acid biosynthesis.</text>
</comment>
<proteinExistence type="predicted"/>
<dbReference type="GO" id="GO:0006537">
    <property type="term" value="P:glutamate biosynthetic process"/>
    <property type="evidence" value="ECO:0007669"/>
    <property type="project" value="UniProtKB-KW"/>
</dbReference>
<dbReference type="Pfam" id="PF07992">
    <property type="entry name" value="Pyr_redox_2"/>
    <property type="match status" value="1"/>
</dbReference>
<organism evidence="7 8">
    <name type="scientific">Fictibacillus macauensis ZFHKF-1</name>
    <dbReference type="NCBI Taxonomy" id="1196324"/>
    <lineage>
        <taxon>Bacteria</taxon>
        <taxon>Bacillati</taxon>
        <taxon>Bacillota</taxon>
        <taxon>Bacilli</taxon>
        <taxon>Bacillales</taxon>
        <taxon>Fictibacillaceae</taxon>
        <taxon>Fictibacillus</taxon>
    </lineage>
</organism>
<dbReference type="GO" id="GO:0004355">
    <property type="term" value="F:glutamate synthase (NADPH) activity"/>
    <property type="evidence" value="ECO:0007669"/>
    <property type="project" value="UniProtKB-EC"/>
</dbReference>
<dbReference type="OrthoDB" id="9803192at2"/>
<dbReference type="PANTHER" id="PTHR43100">
    <property type="entry name" value="GLUTAMATE SYNTHASE [NADPH] SMALL CHAIN"/>
    <property type="match status" value="1"/>
</dbReference>
<dbReference type="STRING" id="1196324.A374_04209"/>
<evidence type="ECO:0000313" key="7">
    <source>
        <dbReference type="EMBL" id="EIT86746.1"/>
    </source>
</evidence>
<dbReference type="GO" id="GO:0051536">
    <property type="term" value="F:iron-sulfur cluster binding"/>
    <property type="evidence" value="ECO:0007669"/>
    <property type="project" value="InterPro"/>
</dbReference>
<dbReference type="InterPro" id="IPR051394">
    <property type="entry name" value="Glutamate_Synthase"/>
</dbReference>
<keyword evidence="2 7" id="KW-0560">Oxidoreductase</keyword>
<evidence type="ECO:0000256" key="4">
    <source>
        <dbReference type="ARBA" id="ARBA00029440"/>
    </source>
</evidence>
<dbReference type="NCBIfam" id="TIGR01317">
    <property type="entry name" value="GOGAT_sm_gam"/>
    <property type="match status" value="1"/>
</dbReference>
<evidence type="ECO:0000259" key="5">
    <source>
        <dbReference type="Pfam" id="PF07992"/>
    </source>
</evidence>